<dbReference type="GO" id="GO:0004553">
    <property type="term" value="F:hydrolase activity, hydrolyzing O-glycosyl compounds"/>
    <property type="evidence" value="ECO:0007669"/>
    <property type="project" value="InterPro"/>
</dbReference>
<dbReference type="InterPro" id="IPR013320">
    <property type="entry name" value="ConA-like_dom_sf"/>
</dbReference>
<keyword evidence="3 4" id="KW-0326">Glycosidase</keyword>
<dbReference type="InterPro" id="IPR041542">
    <property type="entry name" value="GH43_C2"/>
</dbReference>
<dbReference type="PANTHER" id="PTHR42812">
    <property type="entry name" value="BETA-XYLOSIDASE"/>
    <property type="match status" value="1"/>
</dbReference>
<dbReference type="STRING" id="551995.SAMN05192574_101905"/>
<evidence type="ECO:0000313" key="6">
    <source>
        <dbReference type="EMBL" id="SEM81816.1"/>
    </source>
</evidence>
<proteinExistence type="inferred from homology"/>
<gene>
    <name evidence="6" type="ORF">SAMN05192574_101905</name>
</gene>
<dbReference type="EMBL" id="FOCL01000001">
    <property type="protein sequence ID" value="SEM81816.1"/>
    <property type="molecule type" value="Genomic_DNA"/>
</dbReference>
<keyword evidence="2 4" id="KW-0378">Hydrolase</keyword>
<dbReference type="SUPFAM" id="SSF75005">
    <property type="entry name" value="Arabinanase/levansucrase/invertase"/>
    <property type="match status" value="1"/>
</dbReference>
<evidence type="ECO:0000313" key="7">
    <source>
        <dbReference type="Proteomes" id="UP000198942"/>
    </source>
</evidence>
<evidence type="ECO:0000259" key="5">
    <source>
        <dbReference type="Pfam" id="PF17851"/>
    </source>
</evidence>
<dbReference type="InterPro" id="IPR023296">
    <property type="entry name" value="Glyco_hydro_beta-prop_sf"/>
</dbReference>
<dbReference type="Pfam" id="PF04616">
    <property type="entry name" value="Glyco_hydro_43"/>
    <property type="match status" value="1"/>
</dbReference>
<comment type="similarity">
    <text evidence="1 4">Belongs to the glycosyl hydrolase 43 family.</text>
</comment>
<evidence type="ECO:0000256" key="1">
    <source>
        <dbReference type="ARBA" id="ARBA00009865"/>
    </source>
</evidence>
<dbReference type="Pfam" id="PF17851">
    <property type="entry name" value="GH43_C2"/>
    <property type="match status" value="1"/>
</dbReference>
<dbReference type="SUPFAM" id="SSF49899">
    <property type="entry name" value="Concanavalin A-like lectins/glucanases"/>
    <property type="match status" value="1"/>
</dbReference>
<keyword evidence="7" id="KW-1185">Reference proteome</keyword>
<evidence type="ECO:0000256" key="2">
    <source>
        <dbReference type="ARBA" id="ARBA00022801"/>
    </source>
</evidence>
<protein>
    <submittedName>
        <fullName evidence="6">Beta-xylosidase</fullName>
    </submittedName>
</protein>
<name>A0A1H8BGC7_9SPHI</name>
<dbReference type="AlphaFoldDB" id="A0A1H8BGC7"/>
<dbReference type="GO" id="GO:0005975">
    <property type="term" value="P:carbohydrate metabolic process"/>
    <property type="evidence" value="ECO:0007669"/>
    <property type="project" value="InterPro"/>
</dbReference>
<sequence length="581" mass="65949">MFLSLVLSVCSDGLLQTDQLILKNKISTIYNASLRVGILTSHFFINNMKLRVFTVSIIAFVFINLSSSGQSAITAPAWGNWTSWGDQRDGTFRNPVLPGDYSDIDCIRVGDDYYAVSSTFQYSPGFVILHSKDLVNWSILGHVVNDISVISPEMNWDRMNRYGRGVWAGAIRYHQNRFWVYFGDPDEGYFMSSSVKPEGPWEPVHKVWAEKGWDDCSPFWDDDGQGYLIGTNFSDGYKIHLFKMSADGKSLLKESDKVIHQSKGSEANKLYKINGYYYHLFSEVRAGGRALMMERARKITGPYETPQQLSEVQLHFHEPNQGGLIQTTKGDWYFLTHHGTGDDWSGRVVSLLPVHWIAGWPIIGSPDTAGIGEMVWSAKKPVKSNRIISPQTNDEFEAQVLQPQWEWNYQPRQDKWSLTERKGWLRLYAFRPLADNILNAGNTLTQRTYRTTHNEASVKIDISRMTSGQKAGLSHFGAPNYSAIGVQCEGSVKNLIFMNKEVVTIGPEITVDNIWLKSVWGLDGKSHYSYSPDGVTFTPFGDSYQLRWGAYRGDRLALFTYNTKDDTGSVDVDYFHYAYTK</sequence>
<dbReference type="InterPro" id="IPR006710">
    <property type="entry name" value="Glyco_hydro_43"/>
</dbReference>
<organism evidence="6 7">
    <name type="scientific">Mucilaginibacter gossypiicola</name>
    <dbReference type="NCBI Taxonomy" id="551995"/>
    <lineage>
        <taxon>Bacteria</taxon>
        <taxon>Pseudomonadati</taxon>
        <taxon>Bacteroidota</taxon>
        <taxon>Sphingobacteriia</taxon>
        <taxon>Sphingobacteriales</taxon>
        <taxon>Sphingobacteriaceae</taxon>
        <taxon>Mucilaginibacter</taxon>
    </lineage>
</organism>
<feature type="domain" description="Beta-xylosidase C-terminal Concanavalin A-like" evidence="5">
    <location>
        <begin position="393"/>
        <end position="577"/>
    </location>
</feature>
<dbReference type="InterPro" id="IPR051795">
    <property type="entry name" value="Glycosyl_Hydrlase_43"/>
</dbReference>
<dbReference type="Gene3D" id="2.60.120.200">
    <property type="match status" value="1"/>
</dbReference>
<dbReference type="Gene3D" id="2.115.10.20">
    <property type="entry name" value="Glycosyl hydrolase domain, family 43"/>
    <property type="match status" value="1"/>
</dbReference>
<evidence type="ECO:0000256" key="3">
    <source>
        <dbReference type="ARBA" id="ARBA00023295"/>
    </source>
</evidence>
<dbReference type="Proteomes" id="UP000198942">
    <property type="component" value="Unassembled WGS sequence"/>
</dbReference>
<dbReference type="CDD" id="cd09001">
    <property type="entry name" value="GH43_FsAxh1-like"/>
    <property type="match status" value="1"/>
</dbReference>
<evidence type="ECO:0000256" key="4">
    <source>
        <dbReference type="RuleBase" id="RU361187"/>
    </source>
</evidence>
<accession>A0A1H8BGC7</accession>
<reference evidence="7" key="1">
    <citation type="submission" date="2016-10" db="EMBL/GenBank/DDBJ databases">
        <authorList>
            <person name="Varghese N."/>
            <person name="Submissions S."/>
        </authorList>
    </citation>
    <scope>NUCLEOTIDE SEQUENCE [LARGE SCALE GENOMIC DNA]</scope>
    <source>
        <strain evidence="7">Gh-48</strain>
    </source>
</reference>
<dbReference type="PANTHER" id="PTHR42812:SF12">
    <property type="entry name" value="BETA-XYLOSIDASE-RELATED"/>
    <property type="match status" value="1"/>
</dbReference>